<name>A0A0A8YID2_ARUDO</name>
<dbReference type="AlphaFoldDB" id="A0A0A8YID2"/>
<organism evidence="1">
    <name type="scientific">Arundo donax</name>
    <name type="common">Giant reed</name>
    <name type="synonym">Donax arundinaceus</name>
    <dbReference type="NCBI Taxonomy" id="35708"/>
    <lineage>
        <taxon>Eukaryota</taxon>
        <taxon>Viridiplantae</taxon>
        <taxon>Streptophyta</taxon>
        <taxon>Embryophyta</taxon>
        <taxon>Tracheophyta</taxon>
        <taxon>Spermatophyta</taxon>
        <taxon>Magnoliopsida</taxon>
        <taxon>Liliopsida</taxon>
        <taxon>Poales</taxon>
        <taxon>Poaceae</taxon>
        <taxon>PACMAD clade</taxon>
        <taxon>Arundinoideae</taxon>
        <taxon>Arundineae</taxon>
        <taxon>Arundo</taxon>
    </lineage>
</organism>
<evidence type="ECO:0000313" key="1">
    <source>
        <dbReference type="EMBL" id="JAD25238.1"/>
    </source>
</evidence>
<reference evidence="1" key="1">
    <citation type="submission" date="2014-09" db="EMBL/GenBank/DDBJ databases">
        <authorList>
            <person name="Magalhaes I.L.F."/>
            <person name="Oliveira U."/>
            <person name="Santos F.R."/>
            <person name="Vidigal T.H.D.A."/>
            <person name="Brescovit A.D."/>
            <person name="Santos A.J."/>
        </authorList>
    </citation>
    <scope>NUCLEOTIDE SEQUENCE</scope>
    <source>
        <tissue evidence="1">Shoot tissue taken approximately 20 cm above the soil surface</tissue>
    </source>
</reference>
<proteinExistence type="predicted"/>
<sequence>MVAEPLSPLSSCHLENIEARGARNESTGVGLEHRCWSGA</sequence>
<dbReference type="EMBL" id="GBRH01272657">
    <property type="protein sequence ID" value="JAD25238.1"/>
    <property type="molecule type" value="Transcribed_RNA"/>
</dbReference>
<protein>
    <submittedName>
        <fullName evidence="1">Uncharacterized protein</fullName>
    </submittedName>
</protein>
<reference evidence="1" key="2">
    <citation type="journal article" date="2015" name="Data Brief">
        <title>Shoot transcriptome of the giant reed, Arundo donax.</title>
        <authorList>
            <person name="Barrero R.A."/>
            <person name="Guerrero F.D."/>
            <person name="Moolhuijzen P."/>
            <person name="Goolsby J.A."/>
            <person name="Tidwell J."/>
            <person name="Bellgard S.E."/>
            <person name="Bellgard M.I."/>
        </authorList>
    </citation>
    <scope>NUCLEOTIDE SEQUENCE</scope>
    <source>
        <tissue evidence="1">Shoot tissue taken approximately 20 cm above the soil surface</tissue>
    </source>
</reference>
<accession>A0A0A8YID2</accession>